<feature type="region of interest" description="Disordered" evidence="1">
    <location>
        <begin position="2133"/>
        <end position="2152"/>
    </location>
</feature>
<proteinExistence type="predicted"/>
<feature type="compositionally biased region" description="Basic and acidic residues" evidence="1">
    <location>
        <begin position="2268"/>
        <end position="2297"/>
    </location>
</feature>
<reference evidence="2 3" key="1">
    <citation type="submission" date="2024-06" db="EMBL/GenBank/DDBJ databases">
        <title>The Natural Products Discovery Center: Release of the First 8490 Sequenced Strains for Exploring Actinobacteria Biosynthetic Diversity.</title>
        <authorList>
            <person name="Kalkreuter E."/>
            <person name="Kautsar S.A."/>
            <person name="Yang D."/>
            <person name="Bader C.D."/>
            <person name="Teijaro C.N."/>
            <person name="Fluegel L."/>
            <person name="Davis C.M."/>
            <person name="Simpson J.R."/>
            <person name="Lauterbach L."/>
            <person name="Steele A.D."/>
            <person name="Gui C."/>
            <person name="Meng S."/>
            <person name="Li G."/>
            <person name="Viehrig K."/>
            <person name="Ye F."/>
            <person name="Su P."/>
            <person name="Kiefer A.F."/>
            <person name="Nichols A."/>
            <person name="Cepeda A.J."/>
            <person name="Yan W."/>
            <person name="Fan B."/>
            <person name="Jiang Y."/>
            <person name="Adhikari A."/>
            <person name="Zheng C.-J."/>
            <person name="Schuster L."/>
            <person name="Cowan T.M."/>
            <person name="Smanski M.J."/>
            <person name="Chevrette M.G."/>
            <person name="De Carvalho L.P.S."/>
            <person name="Shen B."/>
        </authorList>
    </citation>
    <scope>NUCLEOTIDE SEQUENCE [LARGE SCALE GENOMIC DNA]</scope>
    <source>
        <strain evidence="2 3">NPDC048117</strain>
    </source>
</reference>
<feature type="compositionally biased region" description="Low complexity" evidence="1">
    <location>
        <begin position="2412"/>
        <end position="2435"/>
    </location>
</feature>
<feature type="region of interest" description="Disordered" evidence="1">
    <location>
        <begin position="33"/>
        <end position="68"/>
    </location>
</feature>
<feature type="compositionally biased region" description="Basic and acidic residues" evidence="1">
    <location>
        <begin position="2331"/>
        <end position="2340"/>
    </location>
</feature>
<feature type="compositionally biased region" description="Basic and acidic residues" evidence="1">
    <location>
        <begin position="2250"/>
        <end position="2260"/>
    </location>
</feature>
<gene>
    <name evidence="2" type="ORF">AB0D95_31455</name>
</gene>
<protein>
    <recommendedName>
        <fullName evidence="4">Lonely Cys domain-containing protein</fullName>
    </recommendedName>
</protein>
<dbReference type="EMBL" id="JBEZNA010000148">
    <property type="protein sequence ID" value="MEU9581728.1"/>
    <property type="molecule type" value="Genomic_DNA"/>
</dbReference>
<feature type="region of interest" description="Disordered" evidence="1">
    <location>
        <begin position="1620"/>
        <end position="1648"/>
    </location>
</feature>
<dbReference type="Gene3D" id="1.20.120.330">
    <property type="entry name" value="Nucleotidyltransferases domain 2"/>
    <property type="match status" value="1"/>
</dbReference>
<feature type="region of interest" description="Disordered" evidence="1">
    <location>
        <begin position="2449"/>
        <end position="2496"/>
    </location>
</feature>
<feature type="compositionally biased region" description="Basic and acidic residues" evidence="1">
    <location>
        <begin position="1622"/>
        <end position="1631"/>
    </location>
</feature>
<evidence type="ECO:0000313" key="2">
    <source>
        <dbReference type="EMBL" id="MEU9581728.1"/>
    </source>
</evidence>
<organism evidence="2 3">
    <name type="scientific">Streptomyces chilikensis</name>
    <dbReference type="NCBI Taxonomy" id="1194079"/>
    <lineage>
        <taxon>Bacteria</taxon>
        <taxon>Bacillati</taxon>
        <taxon>Actinomycetota</taxon>
        <taxon>Actinomycetes</taxon>
        <taxon>Kitasatosporales</taxon>
        <taxon>Streptomycetaceae</taxon>
        <taxon>Streptomyces</taxon>
    </lineage>
</organism>
<feature type="compositionally biased region" description="Low complexity" evidence="1">
    <location>
        <begin position="771"/>
        <end position="782"/>
    </location>
</feature>
<feature type="region of interest" description="Disordered" evidence="1">
    <location>
        <begin position="1361"/>
        <end position="1384"/>
    </location>
</feature>
<comment type="caution">
    <text evidence="2">The sequence shown here is derived from an EMBL/GenBank/DDBJ whole genome shotgun (WGS) entry which is preliminary data.</text>
</comment>
<feature type="non-terminal residue" evidence="2">
    <location>
        <position position="1"/>
    </location>
</feature>
<feature type="region of interest" description="Disordered" evidence="1">
    <location>
        <begin position="743"/>
        <end position="762"/>
    </location>
</feature>
<feature type="region of interest" description="Disordered" evidence="1">
    <location>
        <begin position="2399"/>
        <end position="2435"/>
    </location>
</feature>
<feature type="compositionally biased region" description="Low complexity" evidence="1">
    <location>
        <begin position="489"/>
        <end position="498"/>
    </location>
</feature>
<feature type="region of interest" description="Disordered" evidence="1">
    <location>
        <begin position="2247"/>
        <end position="2297"/>
    </location>
</feature>
<evidence type="ECO:0000256" key="1">
    <source>
        <dbReference type="SAM" id="MobiDB-lite"/>
    </source>
</evidence>
<feature type="region of interest" description="Disordered" evidence="1">
    <location>
        <begin position="1568"/>
        <end position="1607"/>
    </location>
</feature>
<feature type="region of interest" description="Disordered" evidence="1">
    <location>
        <begin position="1082"/>
        <end position="1109"/>
    </location>
</feature>
<accession>A0ABV3EZT6</accession>
<feature type="compositionally biased region" description="Low complexity" evidence="1">
    <location>
        <begin position="1082"/>
        <end position="1108"/>
    </location>
</feature>
<dbReference type="Proteomes" id="UP001551584">
    <property type="component" value="Unassembled WGS sequence"/>
</dbReference>
<evidence type="ECO:0008006" key="4">
    <source>
        <dbReference type="Google" id="ProtNLM"/>
    </source>
</evidence>
<name>A0ABV3EZT6_9ACTN</name>
<feature type="region of interest" description="Disordered" evidence="1">
    <location>
        <begin position="469"/>
        <end position="501"/>
    </location>
</feature>
<feature type="region of interest" description="Disordered" evidence="1">
    <location>
        <begin position="771"/>
        <end position="794"/>
    </location>
</feature>
<feature type="non-terminal residue" evidence="2">
    <location>
        <position position="2779"/>
    </location>
</feature>
<evidence type="ECO:0000313" key="3">
    <source>
        <dbReference type="Proteomes" id="UP001551584"/>
    </source>
</evidence>
<keyword evidence="3" id="KW-1185">Reference proteome</keyword>
<feature type="compositionally biased region" description="Basic and acidic residues" evidence="1">
    <location>
        <begin position="476"/>
        <end position="486"/>
    </location>
</feature>
<feature type="compositionally biased region" description="Polar residues" evidence="1">
    <location>
        <begin position="1367"/>
        <end position="1384"/>
    </location>
</feature>
<sequence length="2779" mass="294668">PHAGTANPVTATTTDNALYEAFRDFMTGIGEATDDAPAGSFPESSPTGARPDPAAVTGTAAPLHPAPGERAGRITVEAMEAYYRAYAEFFDTDDAAVDFASGYYVFADSQTVFTDRIALHDALRDQLGTFHAELVRIRDAQAAAPTPMTAGPDAPLRLYRKMATAEARVFLGARTPQAGFRAAMAHNDSRQYRKFFTTSLSHTSAFTNDNAASDDETVVEFTLPQDGYWRFVRAHGVPNQQTGAYQIADSALLHQELLRTGAAANFRSPQDVDAVLTGRTHHNIGIGHGNENEFARLVTGMREVGPAEVARAVQEARAAARAARRPLVDALVQQRVDDLRRRSAVHAAPAGTPAGQAPGLWPAPLSSYVTGYGAEHDGHVGLVHVEPLPAPVVDGLHRQVLTALGITGPVSDDHPVLLRLRSTLTAEKLARDLPYLRSSRGARFTVEHEGRDRTVDVRLGLREPVRSGRYGAHSVQDPEARVERRGIGSQESASSSSSGTLRTVPVTWTGLFPRDAAGPVRRLDAALALALTHNQYSATTTVTHAVQTMTAQRSSELSQPVEFATVWQVRVDPPAQSPAGGWGAARTHGPVTVWFPEHLATDHDGDLAVVAGLDDLPVWGVDTVREPARLLAEVRRGFATDLARLSYSSAQELEAFLSEPVLRGTLPMQRGGGLFSPVLLDSDGNAIGMLKVTTEVEPGDPTHRSLDGKINLESHLAHSVKVDSSVKLTSGAALDGSFGPAFTGDHAPGHPDASSAVSGSLAGKGGLKWQTSASLSSGGSATMTHSVRSNRSHLLAPARVTHRVTLIRARGGSTTHRFGPWDDGMRLRILAAADARGTAHPPGSAPRQLPEELENLQSLGVSAAPLEVSGTEPLFERAEAWLRREGFLPPLEAVPGALFDEAAVQARLANLRRFEQARSGVGLRASTDGMLDGGHAMWFDLPDRTGGTRRVQLRLSAFRDTGPGPATGALHRRTLPDVQVIGISSFSVGGTETTGYSYGWQAGFGGGPAGPLGDRTPWNLGGSGDYTYARQTSHVSTVGSGVNQDQFFIGSGQPTEVFDVPAQFALDLYEGPGDDPAVRFADPASHPDAAPARPADIESPAEPAAPAARTVGGHVTLAVPHHRTVPAGTPRQAPPAHRVRAVDDADRARLALTGPDGRPVEGVVRLPDDAVMDVVRGSGAILDAFRQIVTNTYPGHPEQGLLGTVGQAVTAHVPGALATVGDRVSGLLSGPDATDQSAAFTEVLRGAVAPAALVGRGHQIFKGGYVVEGLTLPGLGADHEFSVEIQGYLHDAEHLHSVKQYLETDVGATDTAQQQVTTGAGHQGALSATTWQMPPRVPAGTPAPAQRRAFNPSARYAYSSRTEETHTLGSTTAVTRTPTESGTQHRVRSGATLLVTVRHGRRNLVGNMLGLTGADPVTVAVDLPRGAQFLLSDQQLARDAAWFTGLGTLTPPALPEPALPLPDRFARTREPGYAGVLSVRQLGDDGSERRDRIRAELTALVEREAPGSTTPGHASYLPGVAARIADLTTATALRALPGRGPRGVQRFHFRHLAKGGARLVEVELSARPRQDTDGLRTVRGRPAGSGTGQEQVHTHAPANTSDAVSHTRRHAVAFNPTTRYLRPTDDTRTDRTGPALGFSTSRTDTSRTAESGEDRFWLRTDNAADFEVDYEYTATVRSELVKEWPLDVPGGVIEAGVLAWYDENATFGTWLDRVLHGRPAATATVPARVTLRFTGSEAADPVTRPRPTPPSVSAVHPLLPLPTTAGQPHLADGQRIVPTGPTPVFHFNGYAELARALATVAPRTTAHWRATSASGSAEGAAVRIGELIQAGTISLDPPRSAGITRTLPGAYPEPLESDDPPRLHIELRNPRRVTDAGDVALDRLRLPTTAATTSLVAGSAPAGALQMAYERSEGQVLGTGVPLVSRQPVTQGQVSATAATRREWFKTGGTALPAEGRGTRSHETMADVVITVSGPEGTLYVTGSAELRLTERDVLGYGITDARTDPRVYDLRSLLAGQSAADLRDWTTHPLGDLPQALADGLHPNDPAAQLWLAVGPDPDDALLARALYAAARTAVLAGRPVELVLRTDEGLRHWGFTSDGALHSTDAGTLDAWSGLDALITAHADAFRAQREARQREGDLRGPQAEARTALDTAEQEVAAAGTARREAADALTRAEEAVTTTRSQRDSVESERDHWQQEARRLGEILLDLPRRISEAGKRATAASGEVRAADAVLEHIARQEQGTVPEARAREARERSAKAHSRLRAAREQVDGLRADQERVQGELDAARRKAQDAADRLPALEKTLADAESAAEDAGTALTDATGRLDGATRHRDDRRTRLRALNRSVVEALKEQSEQAAVQSDVRMRLPGLARAVRDVRRTTAEGLVSVPLSSLASVPAQRPGGKPVLTAPKTAAGTAPAEQKPAAPPKAGVAKAGVAKAGVAKAGVTETAPPKAAPKEKGGNGLQGRAGDSGKAGSGAAGKGKHSSAAPPATGRLLRTVANGECLLYSVLGSAPRVVRDRVPGLAAAHPDVFDWLSDTGRVRAALARRARQYSETGTLPPDPLAEAAVAALRDHVVNYLRQAGPARTVPYEVTGQLRQSTLQEFADHLRDRDTDRADLLELARRHGLGDQNALSGLSDDELRTRLEAAYPTSTAPMSPDEWDDLLEAVENWGDSWATPFGETFLPLTAHALGVTFDVARAYPGDRTEVVSHHGPQAAGTNAVEIYYNGVNHYSASDAVPAGTDADAGVVHAAPSGRLTPEGTARLYRAYADHLFR</sequence>
<feature type="region of interest" description="Disordered" evidence="1">
    <location>
        <begin position="2314"/>
        <end position="2341"/>
    </location>
</feature>